<name>A0A1L3GFC3_SYNAC</name>
<dbReference type="RefSeq" id="WP_072286432.1">
    <property type="nucleotide sequence ID" value="NZ_CP015455.1"/>
</dbReference>
<dbReference type="SUPFAM" id="SSF51735">
    <property type="entry name" value="NAD(P)-binding Rossmann-fold domains"/>
    <property type="match status" value="1"/>
</dbReference>
<dbReference type="STRING" id="29542.A6070_14405"/>
<dbReference type="InterPro" id="IPR036291">
    <property type="entry name" value="NAD(P)-bd_dom_sf"/>
</dbReference>
<dbReference type="Proteomes" id="UP000182264">
    <property type="component" value="Chromosome"/>
</dbReference>
<dbReference type="KEGG" id="pace:A6070_14405"/>
<evidence type="ECO:0000259" key="1">
    <source>
        <dbReference type="SMART" id="SM00881"/>
    </source>
</evidence>
<accession>A0A1L3GFC3</accession>
<dbReference type="Pfam" id="PF13380">
    <property type="entry name" value="CoA_binding_2"/>
    <property type="match status" value="1"/>
</dbReference>
<keyword evidence="3" id="KW-1185">Reference proteome</keyword>
<dbReference type="EMBL" id="CP015518">
    <property type="protein sequence ID" value="APG24590.1"/>
    <property type="molecule type" value="Genomic_DNA"/>
</dbReference>
<dbReference type="PANTHER" id="PTHR33303">
    <property type="entry name" value="CYTOPLASMIC PROTEIN-RELATED"/>
    <property type="match status" value="1"/>
</dbReference>
<organism evidence="2 3">
    <name type="scientific">Syntrophotalea acetylenica</name>
    <name type="common">Pelobacter acetylenicus</name>
    <dbReference type="NCBI Taxonomy" id="29542"/>
    <lineage>
        <taxon>Bacteria</taxon>
        <taxon>Pseudomonadati</taxon>
        <taxon>Thermodesulfobacteriota</taxon>
        <taxon>Desulfuromonadia</taxon>
        <taxon>Desulfuromonadales</taxon>
        <taxon>Syntrophotaleaceae</taxon>
        <taxon>Syntrophotalea</taxon>
    </lineage>
</organism>
<evidence type="ECO:0000313" key="2">
    <source>
        <dbReference type="EMBL" id="APG24590.1"/>
    </source>
</evidence>
<reference evidence="2 3" key="1">
    <citation type="journal article" date="2017" name="Genome Announc.">
        <title>Complete Genome Sequences of Two Acetylene-Fermenting Pelobacter acetylenicus Strains.</title>
        <authorList>
            <person name="Sutton J.M."/>
            <person name="Baesman S.M."/>
            <person name="Fierst J.L."/>
            <person name="Poret-Peterson A.T."/>
            <person name="Oremland R.S."/>
            <person name="Dunlap D.S."/>
            <person name="Akob D.M."/>
        </authorList>
    </citation>
    <scope>NUCLEOTIDE SEQUENCE [LARGE SCALE GENOMIC DNA]</scope>
    <source>
        <strain evidence="2 3">DSM 3247</strain>
    </source>
</reference>
<proteinExistence type="predicted"/>
<protein>
    <submittedName>
        <fullName evidence="2">CoA-binding protein</fullName>
    </submittedName>
</protein>
<sequence length="134" mass="14411">MDITERIAQFLAADGFAVAGASTNREKYGNKVLRCYMQHGKHVVPVNPHAVQVEGLPSVTSVSELPDGIQSLSIITPPQITDKVVEEAIAKGIRNIWMQPGAQSPQSIQRCEDAGLNLIADGSCVLVVMGYHES</sequence>
<dbReference type="OrthoDB" id="9804695at2"/>
<evidence type="ECO:0000313" key="3">
    <source>
        <dbReference type="Proteomes" id="UP000182264"/>
    </source>
</evidence>
<dbReference type="PANTHER" id="PTHR33303:SF2">
    <property type="entry name" value="COA-BINDING DOMAIN-CONTAINING PROTEIN"/>
    <property type="match status" value="1"/>
</dbReference>
<gene>
    <name evidence="2" type="ORF">A7E75_05770</name>
</gene>
<feature type="domain" description="CoA-binding" evidence="1">
    <location>
        <begin position="10"/>
        <end position="102"/>
    </location>
</feature>
<dbReference type="SMART" id="SM00881">
    <property type="entry name" value="CoA_binding"/>
    <property type="match status" value="1"/>
</dbReference>
<dbReference type="AlphaFoldDB" id="A0A1L3GFC3"/>
<dbReference type="Gene3D" id="3.40.50.720">
    <property type="entry name" value="NAD(P)-binding Rossmann-like Domain"/>
    <property type="match status" value="1"/>
</dbReference>
<dbReference type="InterPro" id="IPR003781">
    <property type="entry name" value="CoA-bd"/>
</dbReference>